<reference evidence="3" key="1">
    <citation type="submission" date="2021-11" db="EMBL/GenBank/DDBJ databases">
        <authorList>
            <person name="Islam A."/>
            <person name="Islam S."/>
            <person name="Flora M.S."/>
            <person name="Rahman M."/>
            <person name="Ziaur R.M."/>
            <person name="Epstein J.H."/>
            <person name="Hassan M."/>
            <person name="Klassen M."/>
            <person name="Woodard K."/>
            <person name="Webb A."/>
            <person name="Webby R.J."/>
            <person name="El Zowalaty M.E."/>
        </authorList>
    </citation>
    <scope>NUCLEOTIDE SEQUENCE</scope>
    <source>
        <strain evidence="3">Pbs3</strain>
    </source>
</reference>
<evidence type="ECO:0000256" key="1">
    <source>
        <dbReference type="ARBA" id="ARBA00022441"/>
    </source>
</evidence>
<gene>
    <name evidence="3" type="ORF">PBS003_LOCUS5264</name>
</gene>
<keyword evidence="2" id="KW-0677">Repeat</keyword>
<dbReference type="Proteomes" id="UP001160483">
    <property type="component" value="Unassembled WGS sequence"/>
</dbReference>
<keyword evidence="1" id="KW-0880">Kelch repeat</keyword>
<dbReference type="AlphaFoldDB" id="A0AAU9L2P1"/>
<sequence>MGTSHVYNGVKSDEKNEEEMHVNVRRIIFFGGQSEGIPFEAFGDLHLLCIQQVAASSLNTPRAVWVQTNVTVQAPPPRCGHAATLLSSDLILITGGSMGVSPILKMDVFLLHIEGCTDFRWSTPSCSSLIPTGRSLHDVHRVSECEVFIYRGRQIRQSNCLLDVHKLQITTDIHGGGDTLYSIKWTKPRLLGSLPCPRRGHSTNTIGPKLLLFGGQNTSTGQLENDVCVLNIPDLRWRRLDVPGKAPCSRRGFKNQFFGTTVVISSGFVRSNRAGKVDYQLSDSDVHVLSLL</sequence>
<proteinExistence type="predicted"/>
<comment type="caution">
    <text evidence="3">The sequence shown here is derived from an EMBL/GenBank/DDBJ whole genome shotgun (WGS) entry which is preliminary data.</text>
</comment>
<organism evidence="3 4">
    <name type="scientific">Peronospora belbahrii</name>
    <dbReference type="NCBI Taxonomy" id="622444"/>
    <lineage>
        <taxon>Eukaryota</taxon>
        <taxon>Sar</taxon>
        <taxon>Stramenopiles</taxon>
        <taxon>Oomycota</taxon>
        <taxon>Peronosporomycetes</taxon>
        <taxon>Peronosporales</taxon>
        <taxon>Peronosporaceae</taxon>
        <taxon>Peronospora</taxon>
    </lineage>
</organism>
<dbReference type="InterPro" id="IPR015915">
    <property type="entry name" value="Kelch-typ_b-propeller"/>
</dbReference>
<dbReference type="PANTHER" id="PTHR46093">
    <property type="entry name" value="ACYL-COA-BINDING DOMAIN-CONTAINING PROTEIN 5"/>
    <property type="match status" value="1"/>
</dbReference>
<dbReference type="Pfam" id="PF24681">
    <property type="entry name" value="Kelch_KLHDC2_KLHL20_DRC7"/>
    <property type="match status" value="1"/>
</dbReference>
<evidence type="ECO:0000256" key="2">
    <source>
        <dbReference type="ARBA" id="ARBA00022737"/>
    </source>
</evidence>
<evidence type="ECO:0000313" key="3">
    <source>
        <dbReference type="EMBL" id="CAH0478572.1"/>
    </source>
</evidence>
<dbReference type="Gene3D" id="2.120.10.80">
    <property type="entry name" value="Kelch-type beta propeller"/>
    <property type="match status" value="1"/>
</dbReference>
<name>A0AAU9L2P1_9STRA</name>
<accession>A0AAU9L2P1</accession>
<dbReference type="EMBL" id="CAKKTJ010000262">
    <property type="protein sequence ID" value="CAH0478572.1"/>
    <property type="molecule type" value="Genomic_DNA"/>
</dbReference>
<protein>
    <submittedName>
        <fullName evidence="3">Uncharacterized protein</fullName>
    </submittedName>
</protein>
<dbReference type="SUPFAM" id="SSF117281">
    <property type="entry name" value="Kelch motif"/>
    <property type="match status" value="1"/>
</dbReference>
<dbReference type="PANTHER" id="PTHR46093:SF18">
    <property type="entry name" value="FIBRONECTIN TYPE-III DOMAIN-CONTAINING PROTEIN"/>
    <property type="match status" value="1"/>
</dbReference>
<evidence type="ECO:0000313" key="4">
    <source>
        <dbReference type="Proteomes" id="UP001160483"/>
    </source>
</evidence>